<reference evidence="3" key="1">
    <citation type="submission" date="2008-02" db="EMBL/GenBank/DDBJ databases">
        <authorList>
            <consortium name="The Broad Institute Genome Sequencing Platform"/>
            <person name="Fischbach M."/>
            <person name="Ward D."/>
            <person name="Young S."/>
            <person name="Jaffe D."/>
            <person name="Gnerre S."/>
            <person name="Berlin A."/>
            <person name="Heiman D."/>
            <person name="Hepburn T."/>
            <person name="Sykes S."/>
            <person name="Alvarado L."/>
            <person name="Kodira C.D."/>
            <person name="Straight P."/>
            <person name="Clardy J."/>
            <person name="Hung D."/>
            <person name="Kolter R."/>
            <person name="Mekalanos J."/>
            <person name="Walker S."/>
            <person name="Walsh C.T."/>
            <person name="Lander E."/>
            <person name="Galagan J."/>
            <person name="Nusbaum C."/>
            <person name="Birren B."/>
        </authorList>
    </citation>
    <scope>NUCLEOTIDE SEQUENCE [LARGE SCALE GENOMIC DNA]</scope>
    <source>
        <strain evidence="3">ATCC 25486 / DSM 40338 / CBS 914.69 / JCM 4507 / NBRC 13074 / NRRL 2958 / 5647</strain>
    </source>
</reference>
<feature type="region of interest" description="Disordered" evidence="1">
    <location>
        <begin position="1"/>
        <end position="23"/>
    </location>
</feature>
<sequence length="49" mass="5211">MAPPPSCGPTTGRTASAAAASSATPVRRKEFVGVMRRVMCPRPFFWSDA</sequence>
<organism evidence="2 3">
    <name type="scientific">Streptomyces pristinaespiralis (strain ATCC 25486 / DSM 40338 / CBS 914.69 / JCM 4507 / KCC S-0507 / NBRC 13074 / NRRL 2958 / 5647)</name>
    <dbReference type="NCBI Taxonomy" id="457429"/>
    <lineage>
        <taxon>Bacteria</taxon>
        <taxon>Bacillati</taxon>
        <taxon>Actinomycetota</taxon>
        <taxon>Actinomycetes</taxon>
        <taxon>Kitasatosporales</taxon>
        <taxon>Streptomycetaceae</taxon>
        <taxon>Streptomyces</taxon>
    </lineage>
</organism>
<accession>D6X5Z5</accession>
<reference evidence="3" key="2">
    <citation type="submission" date="2009-10" db="EMBL/GenBank/DDBJ databases">
        <title>The genome sequence of Streptomyces pristinaespiralis strain ATCC 25486.</title>
        <authorList>
            <consortium name="The Broad Institute Genome Sequencing Platform"/>
            <consortium name="Broad Institute Microbial Sequencing Center"/>
            <person name="Fischbach M."/>
            <person name="Godfrey P."/>
            <person name="Ward D."/>
            <person name="Young S."/>
            <person name="Zeng Q."/>
            <person name="Koehrsen M."/>
            <person name="Alvarado L."/>
            <person name="Berlin A.M."/>
            <person name="Bochicchio J."/>
            <person name="Borenstein D."/>
            <person name="Chapman S.B."/>
            <person name="Chen Z."/>
            <person name="Engels R."/>
            <person name="Freedman E."/>
            <person name="Gellesch M."/>
            <person name="Goldberg J."/>
            <person name="Griggs A."/>
            <person name="Gujja S."/>
            <person name="Heilman E.R."/>
            <person name="Heiman D.I."/>
            <person name="Hepburn T.A."/>
            <person name="Howarth C."/>
            <person name="Jen D."/>
            <person name="Larson L."/>
            <person name="Lewis B."/>
            <person name="Mehta T."/>
            <person name="Park D."/>
            <person name="Pearson M."/>
            <person name="Richards J."/>
            <person name="Roberts A."/>
            <person name="Saif S."/>
            <person name="Shea T.D."/>
            <person name="Shenoy N."/>
            <person name="Sisk P."/>
            <person name="Stolte C."/>
            <person name="Sykes S.N."/>
            <person name="Thomson T."/>
            <person name="Walk T."/>
            <person name="White J."/>
            <person name="Yandava C."/>
            <person name="Straight P."/>
            <person name="Clardy J."/>
            <person name="Hung D."/>
            <person name="Kolter R."/>
            <person name="Mekalanos J."/>
            <person name="Walker S."/>
            <person name="Walsh C.T."/>
            <person name="Wieland-Brown L.C."/>
            <person name="Haas B."/>
            <person name="Nusbaum C."/>
            <person name="Birren B."/>
        </authorList>
    </citation>
    <scope>NUCLEOTIDE SEQUENCE [LARGE SCALE GENOMIC DNA]</scope>
    <source>
        <strain evidence="3">ATCC 25486 / DSM 40338 / CBS 914.69 / JCM 4507 / NBRC 13074 / NRRL 2958 / 5647</strain>
    </source>
</reference>
<evidence type="ECO:0000256" key="1">
    <source>
        <dbReference type="SAM" id="MobiDB-lite"/>
    </source>
</evidence>
<dbReference type="EMBL" id="CM000950">
    <property type="protein sequence ID" value="EFH31471.1"/>
    <property type="molecule type" value="Genomic_DNA"/>
</dbReference>
<dbReference type="HOGENOM" id="CLU_3141320_0_0_11"/>
<name>D6X5Z5_STRE2</name>
<evidence type="ECO:0000313" key="3">
    <source>
        <dbReference type="Proteomes" id="UP000002805"/>
    </source>
</evidence>
<protein>
    <submittedName>
        <fullName evidence="2">Predicted protein</fullName>
    </submittedName>
</protein>
<proteinExistence type="predicted"/>
<dbReference type="Proteomes" id="UP000002805">
    <property type="component" value="Chromosome"/>
</dbReference>
<dbReference type="AlphaFoldDB" id="D6X5Z5"/>
<keyword evidence="3" id="KW-1185">Reference proteome</keyword>
<evidence type="ECO:0000313" key="2">
    <source>
        <dbReference type="EMBL" id="EFH31471.1"/>
    </source>
</evidence>
<gene>
    <name evidence="2" type="ORF">SSDG_06714</name>
</gene>